<keyword evidence="1" id="KW-0472">Membrane</keyword>
<evidence type="ECO:0000256" key="1">
    <source>
        <dbReference type="SAM" id="Phobius"/>
    </source>
</evidence>
<feature type="transmembrane region" description="Helical" evidence="1">
    <location>
        <begin position="240"/>
        <end position="256"/>
    </location>
</feature>
<reference evidence="2" key="1">
    <citation type="submission" date="2021-01" db="EMBL/GenBank/DDBJ databases">
        <title>Whole genome shotgun sequence of Spirilliplanes yamanashiensis NBRC 15828.</title>
        <authorList>
            <person name="Komaki H."/>
            <person name="Tamura T."/>
        </authorList>
    </citation>
    <scope>NUCLEOTIDE SEQUENCE</scope>
    <source>
        <strain evidence="2">NBRC 15828</strain>
    </source>
</reference>
<dbReference type="EMBL" id="BOOY01000041">
    <property type="protein sequence ID" value="GIJ06381.1"/>
    <property type="molecule type" value="Genomic_DNA"/>
</dbReference>
<feature type="transmembrane region" description="Helical" evidence="1">
    <location>
        <begin position="12"/>
        <end position="36"/>
    </location>
</feature>
<feature type="transmembrane region" description="Helical" evidence="1">
    <location>
        <begin position="216"/>
        <end position="234"/>
    </location>
</feature>
<protein>
    <submittedName>
        <fullName evidence="2">Uncharacterized protein</fullName>
    </submittedName>
</protein>
<dbReference type="AlphaFoldDB" id="A0A8J3YCW5"/>
<evidence type="ECO:0000313" key="2">
    <source>
        <dbReference type="EMBL" id="GIJ06381.1"/>
    </source>
</evidence>
<dbReference type="Proteomes" id="UP000652013">
    <property type="component" value="Unassembled WGS sequence"/>
</dbReference>
<keyword evidence="1" id="KW-1133">Transmembrane helix</keyword>
<feature type="transmembrane region" description="Helical" evidence="1">
    <location>
        <begin position="56"/>
        <end position="75"/>
    </location>
</feature>
<comment type="caution">
    <text evidence="2">The sequence shown here is derived from an EMBL/GenBank/DDBJ whole genome shotgun (WGS) entry which is preliminary data.</text>
</comment>
<evidence type="ECO:0000313" key="3">
    <source>
        <dbReference type="Proteomes" id="UP000652013"/>
    </source>
</evidence>
<keyword evidence="1" id="KW-0812">Transmembrane</keyword>
<gene>
    <name evidence="2" type="ORF">Sya03_57330</name>
</gene>
<dbReference type="RefSeq" id="WP_203941564.1">
    <property type="nucleotide sequence ID" value="NZ_BAAAGJ010000013.1"/>
</dbReference>
<accession>A0A8J3YCW5</accession>
<keyword evidence="3" id="KW-1185">Reference proteome</keyword>
<organism evidence="2 3">
    <name type="scientific">Spirilliplanes yamanashiensis</name>
    <dbReference type="NCBI Taxonomy" id="42233"/>
    <lineage>
        <taxon>Bacteria</taxon>
        <taxon>Bacillati</taxon>
        <taxon>Actinomycetota</taxon>
        <taxon>Actinomycetes</taxon>
        <taxon>Micromonosporales</taxon>
        <taxon>Micromonosporaceae</taxon>
        <taxon>Spirilliplanes</taxon>
    </lineage>
</organism>
<name>A0A8J3YCW5_9ACTN</name>
<sequence length="342" mass="37658">MTGLLSGARQAIGQYFSLVSFLPSLFLVTYCSVLISSGGLTGPPDHIGIRDAVSELDLGGAAALTLVSLAVSVVMHPLQYMMVQLAEGYWGLGALSRRMRSLAVDRHRRRRAALYELRRDAKHVRGELERLHKSAGANAHQELLSLHFESSRLSSDYPDSADNVMPTRLGNVLRRYEVGAGEPFGLPASALLPLVGLVAPDTELNYLNDRRSAMDLAVRTAAIFGIAFVLNVALFWDDGLWLLTALIPYTFAYVSYRGAIVQAHDYGNAMTNIVAMNRFTVYERLHLELPNNVLEERDLHQKLRPMFDLQPLEALRYQHPAPPPFAVGPAMNAPAGDQPAPE</sequence>
<proteinExistence type="predicted"/>